<dbReference type="InterPro" id="IPR029021">
    <property type="entry name" value="Prot-tyrosine_phosphatase-like"/>
</dbReference>
<dbReference type="AlphaFoldDB" id="A0A163ESW0"/>
<dbReference type="FunFam" id="3.90.190.10:FF:000110">
    <property type="entry name" value="PPS1p Protein phosphatase"/>
    <property type="match status" value="1"/>
</dbReference>
<dbReference type="PROSITE" id="PS00383">
    <property type="entry name" value="TYR_PHOSPHATASE_1"/>
    <property type="match status" value="1"/>
</dbReference>
<proteinExistence type="predicted"/>
<keyword evidence="4" id="KW-1185">Reference proteome</keyword>
<dbReference type="InterPro" id="IPR047949">
    <property type="entry name" value="PPS1_DSP"/>
</dbReference>
<dbReference type="InterPro" id="IPR020422">
    <property type="entry name" value="TYR_PHOSPHATASE_DUAL_dom"/>
</dbReference>
<reference evidence="3 4" key="1">
    <citation type="journal article" date="2016" name="Sci. Rep.">
        <title>Draft genome sequencing and secretome analysis of fungal phytopathogen Ascochyta rabiei provides insight into the necrotrophic effector repertoire.</title>
        <authorList>
            <person name="Verma S."/>
            <person name="Gazara R.K."/>
            <person name="Nizam S."/>
            <person name="Parween S."/>
            <person name="Chattopadhyay D."/>
            <person name="Verma P.K."/>
        </authorList>
    </citation>
    <scope>NUCLEOTIDE SEQUENCE [LARGE SCALE GENOMIC DNA]</scope>
    <source>
        <strain evidence="3 4">ArDII</strain>
    </source>
</reference>
<dbReference type="PANTHER" id="PTHR47550">
    <property type="entry name" value="DUAL SPECIFICITY PROTEIN PHOSPHATASE PPS1"/>
    <property type="match status" value="1"/>
</dbReference>
<keyword evidence="1" id="KW-0378">Hydrolase</keyword>
<dbReference type="PROSITE" id="PS50056">
    <property type="entry name" value="TYR_PHOSPHATASE_2"/>
    <property type="match status" value="1"/>
</dbReference>
<dbReference type="SUPFAM" id="SSF52799">
    <property type="entry name" value="(Phosphotyrosine protein) phosphatases II"/>
    <property type="match status" value="2"/>
</dbReference>
<dbReference type="InterPro" id="IPR007218">
    <property type="entry name" value="DNA_pol_delta_4"/>
</dbReference>
<dbReference type="InterPro" id="IPR000340">
    <property type="entry name" value="Dual-sp_phosphatase_cat-dom"/>
</dbReference>
<evidence type="ECO:0000256" key="2">
    <source>
        <dbReference type="ARBA" id="ARBA00022912"/>
    </source>
</evidence>
<dbReference type="EMBL" id="JYNV01000179">
    <property type="protein sequence ID" value="KZM23896.1"/>
    <property type="molecule type" value="Genomic_DNA"/>
</dbReference>
<evidence type="ECO:0000313" key="3">
    <source>
        <dbReference type="EMBL" id="KZM23896.1"/>
    </source>
</evidence>
<organism evidence="3 4">
    <name type="scientific">Didymella rabiei</name>
    <name type="common">Chickpea ascochyta blight fungus</name>
    <name type="synonym">Mycosphaerella rabiei</name>
    <dbReference type="NCBI Taxonomy" id="5454"/>
    <lineage>
        <taxon>Eukaryota</taxon>
        <taxon>Fungi</taxon>
        <taxon>Dikarya</taxon>
        <taxon>Ascomycota</taxon>
        <taxon>Pezizomycotina</taxon>
        <taxon>Dothideomycetes</taxon>
        <taxon>Pleosporomycetidae</taxon>
        <taxon>Pleosporales</taxon>
        <taxon>Pleosporineae</taxon>
        <taxon>Didymellaceae</taxon>
        <taxon>Ascochyta</taxon>
    </lineage>
</organism>
<dbReference type="GO" id="GO:0033260">
    <property type="term" value="P:nuclear DNA replication"/>
    <property type="evidence" value="ECO:0007669"/>
    <property type="project" value="InterPro"/>
</dbReference>
<dbReference type="Pfam" id="PF04081">
    <property type="entry name" value="DNA_pol_delta_4"/>
    <property type="match status" value="1"/>
</dbReference>
<accession>A0A163ESW0</accession>
<dbReference type="GO" id="GO:0000731">
    <property type="term" value="P:DNA synthesis involved in DNA repair"/>
    <property type="evidence" value="ECO:0007669"/>
    <property type="project" value="InterPro"/>
</dbReference>
<dbReference type="PANTHER" id="PTHR47550:SF1">
    <property type="entry name" value="DUAL SPECIFICITY PROTEIN PHOSPHATASE PPS1"/>
    <property type="match status" value="1"/>
</dbReference>
<dbReference type="InterPro" id="IPR053239">
    <property type="entry name" value="Dual_spec_PTase"/>
</dbReference>
<dbReference type="InterPro" id="IPR016130">
    <property type="entry name" value="Tyr_Pase_AS"/>
</dbReference>
<dbReference type="PROSITE" id="PS50054">
    <property type="entry name" value="TYR_PHOSPHATASE_DUAL"/>
    <property type="match status" value="1"/>
</dbReference>
<dbReference type="InterPro" id="IPR003595">
    <property type="entry name" value="Tyr_Pase_cat"/>
</dbReference>
<comment type="caution">
    <text evidence="3">The sequence shown here is derived from an EMBL/GenBank/DDBJ whole genome shotgun (WGS) entry which is preliminary data.</text>
</comment>
<dbReference type="Pfam" id="PF00782">
    <property type="entry name" value="DSPc"/>
    <property type="match status" value="1"/>
</dbReference>
<evidence type="ECO:0000313" key="4">
    <source>
        <dbReference type="Proteomes" id="UP000076837"/>
    </source>
</evidence>
<dbReference type="OrthoDB" id="273181at2759"/>
<evidence type="ECO:0000256" key="1">
    <source>
        <dbReference type="ARBA" id="ARBA00022801"/>
    </source>
</evidence>
<keyword evidence="2" id="KW-0904">Protein phosphatase</keyword>
<protein>
    <submittedName>
        <fullName evidence="3">Protein tyrosine/serine/threonine phosphatase</fullName>
    </submittedName>
</protein>
<dbReference type="SMART" id="SM00195">
    <property type="entry name" value="DSPc"/>
    <property type="match status" value="1"/>
</dbReference>
<dbReference type="SMART" id="SM00404">
    <property type="entry name" value="PTPc_motif"/>
    <property type="match status" value="1"/>
</dbReference>
<dbReference type="Gene3D" id="3.90.190.10">
    <property type="entry name" value="Protein tyrosine phosphatase superfamily"/>
    <property type="match status" value="2"/>
</dbReference>
<sequence>MPPKRRVSGATAKSQQATLAFHGGANKVTKAGARAQNAEKSLLSKSAAKATKPDAFNLETVEEAKPTTVEADIIDQTEKEVAAQKAESSPEDETARRMTDAAIKKYWTTKEKQRLAPRVHQDDLSLYEKVLREFDMSGQYGPCTGIARLKRWKRAYRFELEPPMEVLAVLLKEQEGAKDQLVVQRSHVDELLNTRTEVEHFVSRAFNCTVDLALARMAAAVARALQMPGHASTPPAHLSLNTSSHGAPAAIPNKHIPICSPGGIPVTPPASPPQEHVPLETSSITYPPGKHCTQFCSEPPVYTITADQMADALEYMATHPLPSPEQVFPWLHGLHAENQIQLAFFASRRKTLQKIPNCIRSLTVVKTGGDLTTSKLKGAIAADEILCSGSDDSPAFIDCDPKDGFSVRNFQIQACKLATVSDIIIYGDQKTHPNDTIALAKIVSQAQRQYEARNGFPTGLFNTFMLSDSFGSMQEKHPDLVAIDQTCRVTGNVVDFFYWERYEMSDMSKASEISSNVFLGPTPDTALHPDCLGEDAYDVLIEATDLAHVPESRSLRALRMAMDKVSRKSALHMEFPSSGSIMPPTWSHTEVDGLMETCRWMYELANPQEVRRSKRRRSEDDEAIELDDIAVPRKFLIHCTDGYTETTLLALAYFMYAEGLPVHDAWIKLHREKGRNFFAYPSDVALLTAIQPRILQESPRFNKSVFNLAEPQWLSKIDGSLPSRILPYMYLGNLGHANNPELLRELGITRILSVGEALSWPDDLKKQLEWPEENFLMVDRVQDNGVDPLWSEFERCLKFIEAGKAAGEATLVHCRVGVSRSATICIAEVMNEMGLSFPRAYCFVRARRLNVIIQPHLRFTYELLKWEEYQRQRRNEPLRRELEWATVAREIALMNKPYSR</sequence>
<dbReference type="CDD" id="cd14516">
    <property type="entry name" value="DSP_fungal_PPS1"/>
    <property type="match status" value="1"/>
</dbReference>
<gene>
    <name evidence="3" type="ORF">ST47_g4858</name>
</gene>
<name>A0A163ESW0_DIDRA</name>
<dbReference type="GO" id="GO:0008138">
    <property type="term" value="F:protein tyrosine/serine/threonine phosphatase activity"/>
    <property type="evidence" value="ECO:0007669"/>
    <property type="project" value="InterPro"/>
</dbReference>
<dbReference type="STRING" id="5454.A0A163ESW0"/>
<dbReference type="Proteomes" id="UP000076837">
    <property type="component" value="Unassembled WGS sequence"/>
</dbReference>
<dbReference type="InterPro" id="IPR000387">
    <property type="entry name" value="Tyr_Pase_dom"/>
</dbReference>
<dbReference type="GO" id="GO:0005634">
    <property type="term" value="C:nucleus"/>
    <property type="evidence" value="ECO:0007669"/>
    <property type="project" value="GOC"/>
</dbReference>